<sequence length="145" mass="17092">MAYRFFREGQFVKCRKHFDRSGMRPWIDEFQWEVTNWHYKYWMGPQIQKILQEKSSEALNLQYHLDVITSGGNSSKFSQRSKFFFRSALPMAIPYIRSSNPFCPLSANRTGWEECKNKLIEYPTVKGSHQIGGTNPLPPTFPNFK</sequence>
<name>A0ABQ7J9K8_9APIC</name>
<proteinExistence type="predicted"/>
<dbReference type="Proteomes" id="UP000823046">
    <property type="component" value="Unassembled WGS sequence"/>
</dbReference>
<keyword evidence="2" id="KW-1185">Reference proteome</keyword>
<evidence type="ECO:0000313" key="2">
    <source>
        <dbReference type="Proteomes" id="UP000823046"/>
    </source>
</evidence>
<evidence type="ECO:0000313" key="1">
    <source>
        <dbReference type="EMBL" id="KAF8820682.1"/>
    </source>
</evidence>
<protein>
    <submittedName>
        <fullName evidence="1">Uncharacterized protein</fullName>
    </submittedName>
</protein>
<gene>
    <name evidence="1" type="ORF">IE077_002924</name>
</gene>
<comment type="caution">
    <text evidence="1">The sequence shown here is derived from an EMBL/GenBank/DDBJ whole genome shotgun (WGS) entry which is preliminary data.</text>
</comment>
<accession>A0ABQ7J9K8</accession>
<organism evidence="1 2">
    <name type="scientific">Cardiosporidium cionae</name>
    <dbReference type="NCBI Taxonomy" id="476202"/>
    <lineage>
        <taxon>Eukaryota</taxon>
        <taxon>Sar</taxon>
        <taxon>Alveolata</taxon>
        <taxon>Apicomplexa</taxon>
        <taxon>Aconoidasida</taxon>
        <taxon>Nephromycida</taxon>
        <taxon>Cardiosporidium</taxon>
    </lineage>
</organism>
<dbReference type="EMBL" id="JADAQX010000327">
    <property type="protein sequence ID" value="KAF8820682.1"/>
    <property type="molecule type" value="Genomic_DNA"/>
</dbReference>
<reference evidence="1 2" key="1">
    <citation type="journal article" date="2020" name="bioRxiv">
        <title>Metabolic contributions of an alphaproteobacterial endosymbiont in the apicomplexan Cardiosporidium cionae.</title>
        <authorList>
            <person name="Hunter E.S."/>
            <person name="Paight C.J."/>
            <person name="Lane C.E."/>
        </authorList>
    </citation>
    <scope>NUCLEOTIDE SEQUENCE [LARGE SCALE GENOMIC DNA]</scope>
    <source>
        <strain evidence="1">ESH_2018</strain>
    </source>
</reference>